<gene>
    <name evidence="2" type="ORF">MNODULE_20580</name>
</gene>
<dbReference type="Gene3D" id="3.40.50.150">
    <property type="entry name" value="Vaccinia Virus protein VP39"/>
    <property type="match status" value="1"/>
</dbReference>
<dbReference type="SUPFAM" id="SSF53335">
    <property type="entry name" value="S-adenosyl-L-methionine-dependent methyltransferases"/>
    <property type="match status" value="1"/>
</dbReference>
<accession>A0A7X6DTR5</accession>
<evidence type="ECO:0000259" key="1">
    <source>
        <dbReference type="Pfam" id="PF08241"/>
    </source>
</evidence>
<dbReference type="GO" id="GO:0008757">
    <property type="term" value="F:S-adenosylmethionine-dependent methyltransferase activity"/>
    <property type="evidence" value="ECO:0007669"/>
    <property type="project" value="InterPro"/>
</dbReference>
<keyword evidence="3" id="KW-1185">Reference proteome</keyword>
<feature type="domain" description="Methyltransferase type 11" evidence="1">
    <location>
        <begin position="61"/>
        <end position="157"/>
    </location>
</feature>
<dbReference type="AlphaFoldDB" id="A0A7X6DTR5"/>
<dbReference type="InterPro" id="IPR029063">
    <property type="entry name" value="SAM-dependent_MTases_sf"/>
</dbReference>
<keyword evidence="2" id="KW-0489">Methyltransferase</keyword>
<keyword evidence="2" id="KW-0808">Transferase</keyword>
<comment type="caution">
    <text evidence="2">The sequence shown here is derived from an EMBL/GenBank/DDBJ whole genome shotgun (WGS) entry which is preliminary data.</text>
</comment>
<evidence type="ECO:0000313" key="3">
    <source>
        <dbReference type="Proteomes" id="UP000534783"/>
    </source>
</evidence>
<protein>
    <submittedName>
        <fullName evidence="2">Class I SAM-dependent methyltransferase</fullName>
    </submittedName>
</protein>
<dbReference type="CDD" id="cd02440">
    <property type="entry name" value="AdoMet_MTases"/>
    <property type="match status" value="1"/>
</dbReference>
<dbReference type="Proteomes" id="UP000534783">
    <property type="component" value="Unassembled WGS sequence"/>
</dbReference>
<dbReference type="RefSeq" id="WP_168063094.1">
    <property type="nucleotide sequence ID" value="NZ_VTOW01000005.1"/>
</dbReference>
<evidence type="ECO:0000313" key="2">
    <source>
        <dbReference type="EMBL" id="NKE73155.1"/>
    </source>
</evidence>
<sequence length="263" mass="30375">MLDRKEQEAKFHNQREQDRLQLDEKEFQKKYANKRFYAVARKSSAYLNDWMDQNCKGKAVLDYCCGTGGVSLELAQHGAYVYGIDISEESVRSAANRLADAGYGEKSQFKVMDAEKLQFENNFFDVIVCSGVLHHLDVTKAFPELSRVLKPNGQIICLESLGYNPVINLYRKKTLHLRTAWEAEHILTMREVNLAKNYFNKVDVNFYNLFSILAVPFRNSFIFKPLLTLLEGIDAIALRIPFVKLMAWQMIFELKEPKQKVEG</sequence>
<dbReference type="InterPro" id="IPR013216">
    <property type="entry name" value="Methyltransf_11"/>
</dbReference>
<dbReference type="EMBL" id="VTOW01000005">
    <property type="protein sequence ID" value="NKE73155.1"/>
    <property type="molecule type" value="Genomic_DNA"/>
</dbReference>
<dbReference type="PANTHER" id="PTHR43464">
    <property type="entry name" value="METHYLTRANSFERASE"/>
    <property type="match status" value="1"/>
</dbReference>
<dbReference type="Pfam" id="PF08241">
    <property type="entry name" value="Methyltransf_11"/>
    <property type="match status" value="1"/>
</dbReference>
<dbReference type="GO" id="GO:0032259">
    <property type="term" value="P:methylation"/>
    <property type="evidence" value="ECO:0007669"/>
    <property type="project" value="UniProtKB-KW"/>
</dbReference>
<name>A0A7X6DTR5_9BACT</name>
<proteinExistence type="predicted"/>
<organism evidence="2 3">
    <name type="scientific">Candidatus Manganitrophus noduliformans</name>
    <dbReference type="NCBI Taxonomy" id="2606439"/>
    <lineage>
        <taxon>Bacteria</taxon>
        <taxon>Pseudomonadati</taxon>
        <taxon>Nitrospirota</taxon>
        <taxon>Nitrospiria</taxon>
        <taxon>Candidatus Troglogloeales</taxon>
        <taxon>Candidatus Manganitrophaceae</taxon>
        <taxon>Candidatus Manganitrophus</taxon>
    </lineage>
</organism>
<reference evidence="2 3" key="1">
    <citation type="journal article" date="2020" name="Nature">
        <title>Bacterial chemolithoautotrophy via manganese oxidation.</title>
        <authorList>
            <person name="Yu H."/>
            <person name="Leadbetter J.R."/>
        </authorList>
    </citation>
    <scope>NUCLEOTIDE SEQUENCE [LARGE SCALE GENOMIC DNA]</scope>
    <source>
        <strain evidence="2 3">Mn-1</strain>
    </source>
</reference>